<evidence type="ECO:0000256" key="3">
    <source>
        <dbReference type="ARBA" id="ARBA00022691"/>
    </source>
</evidence>
<evidence type="ECO:0000256" key="2">
    <source>
        <dbReference type="ARBA" id="ARBA00022679"/>
    </source>
</evidence>
<keyword evidence="4" id="KW-0819">tRNA processing</keyword>
<protein>
    <recommendedName>
        <fullName evidence="1">tRNA-uridine aminocarboxypropyltransferase</fullName>
        <ecNumber evidence="1">2.5.1.25</ecNumber>
    </recommendedName>
</protein>
<dbReference type="PANTHER" id="PTHR21392">
    <property type="entry name" value="TRNA-URIDINE AMINOCARBOXYPROPYLTRANSFERASE 2"/>
    <property type="match status" value="1"/>
</dbReference>
<feature type="domain" description="DTW" evidence="6">
    <location>
        <begin position="1"/>
        <end position="193"/>
    </location>
</feature>
<accession>A0A2T3KUP6</accession>
<dbReference type="AlphaFoldDB" id="A0A2T3KUP6"/>
<proteinExistence type="inferred from homology"/>
<dbReference type="GO" id="GO:0016432">
    <property type="term" value="F:tRNA-uridine aminocarboxypropyltransferase activity"/>
    <property type="evidence" value="ECO:0007669"/>
    <property type="project" value="UniProtKB-EC"/>
</dbReference>
<evidence type="ECO:0000256" key="5">
    <source>
        <dbReference type="ARBA" id="ARBA00034489"/>
    </source>
</evidence>
<evidence type="ECO:0000313" key="7">
    <source>
        <dbReference type="EMBL" id="PSV10591.1"/>
    </source>
</evidence>
<keyword evidence="2" id="KW-0808">Transferase</keyword>
<keyword evidence="3" id="KW-0949">S-adenosyl-L-methionine</keyword>
<dbReference type="GO" id="GO:0008033">
    <property type="term" value="P:tRNA processing"/>
    <property type="evidence" value="ECO:0007669"/>
    <property type="project" value="UniProtKB-KW"/>
</dbReference>
<dbReference type="RefSeq" id="WP_107185115.1">
    <property type="nucleotide sequence ID" value="NZ_CP131572.1"/>
</dbReference>
<gene>
    <name evidence="7" type="ORF">C0W93_11320</name>
</gene>
<organism evidence="7 8">
    <name type="scientific">Photobacterium leiognathi subsp. mandapamensis</name>
    <name type="common">Photobacterium mandapamensis</name>
    <dbReference type="NCBI Taxonomy" id="48408"/>
    <lineage>
        <taxon>Bacteria</taxon>
        <taxon>Pseudomonadati</taxon>
        <taxon>Pseudomonadota</taxon>
        <taxon>Gammaproteobacteria</taxon>
        <taxon>Vibrionales</taxon>
        <taxon>Vibrionaceae</taxon>
        <taxon>Photobacterium</taxon>
    </lineage>
</organism>
<comment type="caution">
    <text evidence="7">The sequence shown here is derived from an EMBL/GenBank/DDBJ whole genome shotgun (WGS) entry which is preliminary data.</text>
</comment>
<reference evidence="7 8" key="1">
    <citation type="submission" date="2018-03" db="EMBL/GenBank/DDBJ databases">
        <title>Whole genome sequencing of Histamine producing bacteria.</title>
        <authorList>
            <person name="Butler K."/>
        </authorList>
    </citation>
    <scope>NUCLEOTIDE SEQUENCE [LARGE SCALE GENOMIC DNA]</scope>
    <source>
        <strain evidence="7 8">Res.4.1</strain>
    </source>
</reference>
<evidence type="ECO:0000256" key="4">
    <source>
        <dbReference type="ARBA" id="ARBA00022694"/>
    </source>
</evidence>
<dbReference type="EC" id="2.5.1.25" evidence="1"/>
<comment type="similarity">
    <text evidence="5">Belongs to the TDD superfamily. DTWD2 family.</text>
</comment>
<evidence type="ECO:0000259" key="6">
    <source>
        <dbReference type="SMART" id="SM01144"/>
    </source>
</evidence>
<dbReference type="SMART" id="SM01144">
    <property type="entry name" value="DTW"/>
    <property type="match status" value="1"/>
</dbReference>
<dbReference type="Pfam" id="PF03942">
    <property type="entry name" value="DTW"/>
    <property type="match status" value="1"/>
</dbReference>
<sequence length="205" mass="23204">MSRYCDNCGKANKACICHWIKTIETQTELWILQHPSEVKRAIGTARILSLSLPNSRLWVGEDFSQHDELNQALVQTDRDIYVVYPGEGSIALSEVATQSACQRKKVIILLDGTWKKAYKMWQLSTNLHHLPLVSLDNVDMGNYRIRKSPKEQGVSTVEAGFLALSVLESEQTDLQPLLDTFDAMINFQIAQMPSGVFEKNYQSNE</sequence>
<evidence type="ECO:0000256" key="1">
    <source>
        <dbReference type="ARBA" id="ARBA00012386"/>
    </source>
</evidence>
<evidence type="ECO:0000313" key="8">
    <source>
        <dbReference type="Proteomes" id="UP000240530"/>
    </source>
</evidence>
<name>A0A2T3KUP6_PHOLD</name>
<dbReference type="PANTHER" id="PTHR21392:SF0">
    <property type="entry name" value="TRNA-URIDINE AMINOCARBOXYPROPYLTRANSFERASE 2"/>
    <property type="match status" value="1"/>
</dbReference>
<dbReference type="EMBL" id="PYNS01000011">
    <property type="protein sequence ID" value="PSV10591.1"/>
    <property type="molecule type" value="Genomic_DNA"/>
</dbReference>
<dbReference type="InterPro" id="IPR039262">
    <property type="entry name" value="DTWD2/TAPT"/>
</dbReference>
<dbReference type="InterPro" id="IPR005636">
    <property type="entry name" value="DTW"/>
</dbReference>
<dbReference type="Proteomes" id="UP000240530">
    <property type="component" value="Unassembled WGS sequence"/>
</dbReference>